<comment type="caution">
    <text evidence="1">The sequence shown here is derived from an EMBL/GenBank/DDBJ whole genome shotgun (WGS) entry which is preliminary data.</text>
</comment>
<protein>
    <submittedName>
        <fullName evidence="1">Uncharacterized protein</fullName>
    </submittedName>
</protein>
<dbReference type="EMBL" id="CM046127">
    <property type="protein sequence ID" value="KAI8441694.1"/>
    <property type="molecule type" value="Genomic_DNA"/>
</dbReference>
<proteinExistence type="predicted"/>
<sequence>MASSSSAATSCVISGSRRTSVASWSPSCCRSRKSGRSSSGSAASNEVGWGRLKHAPNQDCLTKSVGSYSWGLLELLDFQAPWQCFWLQHVLPSEHLDLHPSHPQWVRELILAVCKLLADQSNQNLVSEYVDCMTLMQQDFGHKEQGRLVLVLEHVDYVRSSVHEELERKEEHWPCDNPNSTQLTAAHATQLNIAHPQLRSSMQLNSTLANKAPSNTLNNTQLAPASAHMTHRLHRTPRRPRPVHSDDRQGCYRPDICCSFLKLLKMTLADVAMGIEHGEQMAVGVERFSSGDRGLASAAISPSPAKMADSLAAMVQGFTGSGFAVSLLDDEGKTYTLMPHAPKGRHGMRNGMGMGSGMGSGMANGMGSGMGSGVDRGMGTGMPPAQRCDSSSQATDGRYASIYKHRVTDIAKQVSSLKWRPRIGKCSVRRPPTRWMDEPRVKVQHCKITPTSPPVQLTEFPPQRAELCPGGPRVDAALTTSGPRVLHEFPSSQYGGEQRAVTEWSTRRPRVATSRAARVTARRQPSRSACCVPTLLVLWYNYPRFHRVKYSCCVIGSVCSPRPSRDPDAFASSLRKYPPSPDRSSEMVERLITYSQGKNCEYTLIYMMTLVPGPPASPVSRYADAPAPYDRTSRTSRHSEYEPEAIRRHRSPEEYPTRERRGYDGECYRPVHSDDRQGCYRPDICCSFLKLLKMTHIPFTR</sequence>
<organism evidence="1 2">
    <name type="scientific">Choristoneura fumiferana</name>
    <name type="common">Spruce budworm moth</name>
    <name type="synonym">Archips fumiferana</name>
    <dbReference type="NCBI Taxonomy" id="7141"/>
    <lineage>
        <taxon>Eukaryota</taxon>
        <taxon>Metazoa</taxon>
        <taxon>Ecdysozoa</taxon>
        <taxon>Arthropoda</taxon>
        <taxon>Hexapoda</taxon>
        <taxon>Insecta</taxon>
        <taxon>Pterygota</taxon>
        <taxon>Neoptera</taxon>
        <taxon>Endopterygota</taxon>
        <taxon>Lepidoptera</taxon>
        <taxon>Glossata</taxon>
        <taxon>Ditrysia</taxon>
        <taxon>Tortricoidea</taxon>
        <taxon>Tortricidae</taxon>
        <taxon>Tortricinae</taxon>
        <taxon>Choristoneura</taxon>
    </lineage>
</organism>
<accession>A0ACC0KYT3</accession>
<gene>
    <name evidence="1" type="ORF">MSG28_015226</name>
</gene>
<evidence type="ECO:0000313" key="1">
    <source>
        <dbReference type="EMBL" id="KAI8441694.1"/>
    </source>
</evidence>
<name>A0ACC0KYT3_CHOFU</name>
<keyword evidence="2" id="KW-1185">Reference proteome</keyword>
<dbReference type="Proteomes" id="UP001064048">
    <property type="component" value="Chromosome 27"/>
</dbReference>
<reference evidence="1 2" key="1">
    <citation type="journal article" date="2022" name="Genome Biol. Evol.">
        <title>The Spruce Budworm Genome: Reconstructing the Evolutionary History of Antifreeze Proteins.</title>
        <authorList>
            <person name="Beliveau C."/>
            <person name="Gagne P."/>
            <person name="Picq S."/>
            <person name="Vernygora O."/>
            <person name="Keeling C.I."/>
            <person name="Pinkney K."/>
            <person name="Doucet D."/>
            <person name="Wen F."/>
            <person name="Johnston J.S."/>
            <person name="Maaroufi H."/>
            <person name="Boyle B."/>
            <person name="Laroche J."/>
            <person name="Dewar K."/>
            <person name="Juretic N."/>
            <person name="Blackburn G."/>
            <person name="Nisole A."/>
            <person name="Brunet B."/>
            <person name="Brandao M."/>
            <person name="Lumley L."/>
            <person name="Duan J."/>
            <person name="Quan G."/>
            <person name="Lucarotti C.J."/>
            <person name="Roe A.D."/>
            <person name="Sperling F.A.H."/>
            <person name="Levesque R.C."/>
            <person name="Cusson M."/>
        </authorList>
    </citation>
    <scope>NUCLEOTIDE SEQUENCE [LARGE SCALE GENOMIC DNA]</scope>
    <source>
        <strain evidence="1">Glfc:IPQL:Cfum</strain>
    </source>
</reference>
<evidence type="ECO:0000313" key="2">
    <source>
        <dbReference type="Proteomes" id="UP001064048"/>
    </source>
</evidence>